<evidence type="ECO:0000313" key="2">
    <source>
        <dbReference type="EMBL" id="MXU87910.1"/>
    </source>
</evidence>
<proteinExistence type="predicted"/>
<sequence length="99" mass="11184">MGETALFLVFSIEFHALAVVGWWLPVVPLDPGKTSLDPRSGLLQYRSVGTSLGCTRKRWRRLLHRWWPALATHSLFRSTGGGIRTEWWHQISYGGGGHV</sequence>
<protein>
    <submittedName>
        <fullName evidence="2">Putative secreted protein</fullName>
    </submittedName>
</protein>
<organism evidence="2">
    <name type="scientific">Ixodes ricinus</name>
    <name type="common">Common tick</name>
    <name type="synonym">Acarus ricinus</name>
    <dbReference type="NCBI Taxonomy" id="34613"/>
    <lineage>
        <taxon>Eukaryota</taxon>
        <taxon>Metazoa</taxon>
        <taxon>Ecdysozoa</taxon>
        <taxon>Arthropoda</taxon>
        <taxon>Chelicerata</taxon>
        <taxon>Arachnida</taxon>
        <taxon>Acari</taxon>
        <taxon>Parasitiformes</taxon>
        <taxon>Ixodida</taxon>
        <taxon>Ixodoidea</taxon>
        <taxon>Ixodidae</taxon>
        <taxon>Ixodinae</taxon>
        <taxon>Ixodes</taxon>
    </lineage>
</organism>
<feature type="transmembrane region" description="Helical" evidence="1">
    <location>
        <begin position="6"/>
        <end position="24"/>
    </location>
</feature>
<accession>A0A6B0UEM4</accession>
<keyword evidence="1" id="KW-0812">Transmembrane</keyword>
<name>A0A6B0UEM4_IXORI</name>
<dbReference type="AlphaFoldDB" id="A0A6B0UEM4"/>
<evidence type="ECO:0000256" key="1">
    <source>
        <dbReference type="SAM" id="Phobius"/>
    </source>
</evidence>
<reference evidence="2" key="1">
    <citation type="submission" date="2019-12" db="EMBL/GenBank/DDBJ databases">
        <title>An insight into the sialome of adult female Ixodes ricinus ticks feeding for 6 days.</title>
        <authorList>
            <person name="Perner J."/>
            <person name="Ribeiro J.M.C."/>
        </authorList>
    </citation>
    <scope>NUCLEOTIDE SEQUENCE</scope>
    <source>
        <strain evidence="2">Semi-engorged</strain>
        <tissue evidence="2">Salivary glands</tissue>
    </source>
</reference>
<keyword evidence="1" id="KW-1133">Transmembrane helix</keyword>
<keyword evidence="1" id="KW-0472">Membrane</keyword>
<dbReference type="EMBL" id="GIFC01005827">
    <property type="protein sequence ID" value="MXU87910.1"/>
    <property type="molecule type" value="Transcribed_RNA"/>
</dbReference>